<sequence length="33" mass="3768">LGIKLTEKTKKGNLATTTQLLERLKSDIERKLK</sequence>
<feature type="non-terminal residue" evidence="1">
    <location>
        <position position="1"/>
    </location>
</feature>
<proteinExistence type="predicted"/>
<evidence type="ECO:0000313" key="1">
    <source>
        <dbReference type="EMBL" id="GAG89275.1"/>
    </source>
</evidence>
<dbReference type="EMBL" id="BART01013200">
    <property type="protein sequence ID" value="GAG89275.1"/>
    <property type="molecule type" value="Genomic_DNA"/>
</dbReference>
<protein>
    <submittedName>
        <fullName evidence="1">Uncharacterized protein</fullName>
    </submittedName>
</protein>
<name>X1B2S5_9ZZZZ</name>
<accession>X1B2S5</accession>
<gene>
    <name evidence="1" type="ORF">S01H4_27139</name>
</gene>
<dbReference type="AlphaFoldDB" id="X1B2S5"/>
<reference evidence="1" key="1">
    <citation type="journal article" date="2014" name="Front. Microbiol.">
        <title>High frequency of phylogenetically diverse reductive dehalogenase-homologous genes in deep subseafloor sedimentary metagenomes.</title>
        <authorList>
            <person name="Kawai M."/>
            <person name="Futagami T."/>
            <person name="Toyoda A."/>
            <person name="Takaki Y."/>
            <person name="Nishi S."/>
            <person name="Hori S."/>
            <person name="Arai W."/>
            <person name="Tsubouchi T."/>
            <person name="Morono Y."/>
            <person name="Uchiyama I."/>
            <person name="Ito T."/>
            <person name="Fujiyama A."/>
            <person name="Inagaki F."/>
            <person name="Takami H."/>
        </authorList>
    </citation>
    <scope>NUCLEOTIDE SEQUENCE</scope>
    <source>
        <strain evidence="1">Expedition CK06-06</strain>
    </source>
</reference>
<organism evidence="1">
    <name type="scientific">marine sediment metagenome</name>
    <dbReference type="NCBI Taxonomy" id="412755"/>
    <lineage>
        <taxon>unclassified sequences</taxon>
        <taxon>metagenomes</taxon>
        <taxon>ecological metagenomes</taxon>
    </lineage>
</organism>
<comment type="caution">
    <text evidence="1">The sequence shown here is derived from an EMBL/GenBank/DDBJ whole genome shotgun (WGS) entry which is preliminary data.</text>
</comment>